<keyword evidence="8" id="KW-1185">Reference proteome</keyword>
<dbReference type="EMBL" id="BSTK01000004">
    <property type="protein sequence ID" value="GLY85321.1"/>
    <property type="molecule type" value="Genomic_DNA"/>
</dbReference>
<evidence type="ECO:0000256" key="1">
    <source>
        <dbReference type="ARBA" id="ARBA00022679"/>
    </source>
</evidence>
<dbReference type="Pfam" id="PF07730">
    <property type="entry name" value="HisKA_3"/>
    <property type="match status" value="1"/>
</dbReference>
<dbReference type="Gene3D" id="1.20.5.1930">
    <property type="match status" value="1"/>
</dbReference>
<dbReference type="GO" id="GO:0016020">
    <property type="term" value="C:membrane"/>
    <property type="evidence" value="ECO:0007669"/>
    <property type="project" value="InterPro"/>
</dbReference>
<evidence type="ECO:0000256" key="2">
    <source>
        <dbReference type="ARBA" id="ARBA00022777"/>
    </source>
</evidence>
<keyword evidence="5" id="KW-1133">Transmembrane helix</keyword>
<feature type="coiled-coil region" evidence="4">
    <location>
        <begin position="161"/>
        <end position="195"/>
    </location>
</feature>
<dbReference type="RefSeq" id="WP_285572165.1">
    <property type="nucleotide sequence ID" value="NZ_BSTK01000004.1"/>
</dbReference>
<evidence type="ECO:0000256" key="4">
    <source>
        <dbReference type="SAM" id="Coils"/>
    </source>
</evidence>
<comment type="caution">
    <text evidence="7">The sequence shown here is derived from an EMBL/GenBank/DDBJ whole genome shotgun (WGS) entry which is preliminary data.</text>
</comment>
<feature type="transmembrane region" description="Helical" evidence="5">
    <location>
        <begin position="113"/>
        <end position="135"/>
    </location>
</feature>
<evidence type="ECO:0000259" key="6">
    <source>
        <dbReference type="Pfam" id="PF07730"/>
    </source>
</evidence>
<feature type="transmembrane region" description="Helical" evidence="5">
    <location>
        <begin position="142"/>
        <end position="165"/>
    </location>
</feature>
<dbReference type="GO" id="GO:0046983">
    <property type="term" value="F:protein dimerization activity"/>
    <property type="evidence" value="ECO:0007669"/>
    <property type="project" value="InterPro"/>
</dbReference>
<dbReference type="InterPro" id="IPR036890">
    <property type="entry name" value="HATPase_C_sf"/>
</dbReference>
<feature type="domain" description="Signal transduction histidine kinase subgroup 3 dimerisation and phosphoacceptor" evidence="6">
    <location>
        <begin position="187"/>
        <end position="251"/>
    </location>
</feature>
<keyword evidence="5" id="KW-0472">Membrane</keyword>
<dbReference type="InterPro" id="IPR050482">
    <property type="entry name" value="Sensor_HK_TwoCompSys"/>
</dbReference>
<evidence type="ECO:0000256" key="5">
    <source>
        <dbReference type="SAM" id="Phobius"/>
    </source>
</evidence>
<sequence length="393" mass="42194">MSFEEQYARWSRVGVTFRLLMLTRTLLITMTVMLLGPSRIGATQVFALAGLGVLSCGASQAWKFTLRLVTRRPLLLCVDGLVVFGILLPGGTVHPFPFFTLVTSAVAGVLYEWRAMLLVCAQQMFLYYLTVGIVTDGKPVTAVTVVLAACYPLAGCIGIALHHVLDQYAAAEETLRRAEAAAMAAEERARLARDLHDSLAKTLRGISLTAAALPAWIQRSPERAEREARNIVAAIDAATGEARGLIADRRDTHALQPLSMAVGNVVAEWSQGSGIPGRVDVTPAAETADLPISTRYEVVAILKEALENVERHAGASGVYVRLALAGDLVELTVHDDGRGLGFALEQDWLETLARHGHYGVIGMWERARRAGGDLAMWSVPGDGVTVTVSAPCA</sequence>
<dbReference type="CDD" id="cd16917">
    <property type="entry name" value="HATPase_UhpB-NarQ-NarX-like"/>
    <property type="match status" value="1"/>
</dbReference>
<gene>
    <name evidence="7" type="ORF">Airi02_032500</name>
</gene>
<keyword evidence="2" id="KW-0418">Kinase</keyword>
<feature type="transmembrane region" description="Helical" evidence="5">
    <location>
        <begin position="74"/>
        <end position="93"/>
    </location>
</feature>
<evidence type="ECO:0000256" key="3">
    <source>
        <dbReference type="ARBA" id="ARBA00023012"/>
    </source>
</evidence>
<feature type="transmembrane region" description="Helical" evidence="5">
    <location>
        <begin position="15"/>
        <end position="36"/>
    </location>
</feature>
<name>A0A9W6S115_9ACTN</name>
<dbReference type="SUPFAM" id="SSF55874">
    <property type="entry name" value="ATPase domain of HSP90 chaperone/DNA topoisomerase II/histidine kinase"/>
    <property type="match status" value="1"/>
</dbReference>
<evidence type="ECO:0000313" key="7">
    <source>
        <dbReference type="EMBL" id="GLY85321.1"/>
    </source>
</evidence>
<proteinExistence type="predicted"/>
<dbReference type="GO" id="GO:0000155">
    <property type="term" value="F:phosphorelay sensor kinase activity"/>
    <property type="evidence" value="ECO:0007669"/>
    <property type="project" value="InterPro"/>
</dbReference>
<reference evidence="7" key="1">
    <citation type="submission" date="2023-03" db="EMBL/GenBank/DDBJ databases">
        <title>Actinoallomurus iriomotensis NBRC 103684.</title>
        <authorList>
            <person name="Ichikawa N."/>
            <person name="Sato H."/>
            <person name="Tonouchi N."/>
        </authorList>
    </citation>
    <scope>NUCLEOTIDE SEQUENCE</scope>
    <source>
        <strain evidence="7">NBRC 103684</strain>
    </source>
</reference>
<dbReference type="Gene3D" id="3.30.565.10">
    <property type="entry name" value="Histidine kinase-like ATPase, C-terminal domain"/>
    <property type="match status" value="1"/>
</dbReference>
<dbReference type="Proteomes" id="UP001165074">
    <property type="component" value="Unassembled WGS sequence"/>
</dbReference>
<keyword evidence="1" id="KW-0808">Transferase</keyword>
<protein>
    <recommendedName>
        <fullName evidence="6">Signal transduction histidine kinase subgroup 3 dimerisation and phosphoacceptor domain-containing protein</fullName>
    </recommendedName>
</protein>
<keyword evidence="5" id="KW-0812">Transmembrane</keyword>
<organism evidence="7 8">
    <name type="scientific">Actinoallomurus iriomotensis</name>
    <dbReference type="NCBI Taxonomy" id="478107"/>
    <lineage>
        <taxon>Bacteria</taxon>
        <taxon>Bacillati</taxon>
        <taxon>Actinomycetota</taxon>
        <taxon>Actinomycetes</taxon>
        <taxon>Streptosporangiales</taxon>
        <taxon>Thermomonosporaceae</taxon>
        <taxon>Actinoallomurus</taxon>
    </lineage>
</organism>
<accession>A0A9W6S115</accession>
<evidence type="ECO:0000313" key="8">
    <source>
        <dbReference type="Proteomes" id="UP001165074"/>
    </source>
</evidence>
<keyword evidence="4" id="KW-0175">Coiled coil</keyword>
<dbReference type="InterPro" id="IPR011712">
    <property type="entry name" value="Sig_transdc_His_kin_sub3_dim/P"/>
</dbReference>
<dbReference type="PANTHER" id="PTHR24421">
    <property type="entry name" value="NITRATE/NITRITE SENSOR PROTEIN NARX-RELATED"/>
    <property type="match status" value="1"/>
</dbReference>
<feature type="transmembrane region" description="Helical" evidence="5">
    <location>
        <begin position="42"/>
        <end position="62"/>
    </location>
</feature>
<keyword evidence="3" id="KW-0902">Two-component regulatory system</keyword>
<dbReference type="AlphaFoldDB" id="A0A9W6S115"/>